<sequence length="332" mass="37095">MSGQVKVRKWSNAEQELLVDILLEEDRKGNSSENGFKTAVWHLVVQRLHSEYPQPAHLKKEKQHVYSCWARLKDAWKVMDALKSQSGFGWDESNQSVTADEEVWDMYLQAHPEAKQFRTKGFALYSKLAPLVSGRVATGKNVVTPGRTTQGSRKDSEPAEDEADEADNGGDDDNDEAVGDDDDEVEVVEDARATRPSRKRAARQATGSTKRVRLSATNGLFAMAEAVKEMSSVMSSSDTGTDSSPNRHKHAIQLLEDETEFSDEEIVTAIDLFARNRALGDSYSAISRSSLRTRWLRKQLRAETEKGGMYSTIYNSTLSPVPSSFDYNDLSY</sequence>
<dbReference type="Pfam" id="PF12776">
    <property type="entry name" value="Myb_DNA-bind_3"/>
    <property type="match status" value="1"/>
</dbReference>
<dbReference type="EMBL" id="KV417276">
    <property type="protein sequence ID" value="KZO98396.1"/>
    <property type="molecule type" value="Genomic_DNA"/>
</dbReference>
<dbReference type="AlphaFoldDB" id="A0A167P3Y6"/>
<dbReference type="OrthoDB" id="3255758at2759"/>
<dbReference type="PANTHER" id="PTHR46929">
    <property type="entry name" value="EXPRESSED PROTEIN"/>
    <property type="match status" value="1"/>
</dbReference>
<dbReference type="STRING" id="1330018.A0A167P3Y6"/>
<accession>A0A167P3Y6</accession>
<protein>
    <recommendedName>
        <fullName evidence="2">Myb/SANT-like domain-containing protein</fullName>
    </recommendedName>
</protein>
<name>A0A167P3Y6_CALVF</name>
<evidence type="ECO:0000259" key="2">
    <source>
        <dbReference type="Pfam" id="PF12776"/>
    </source>
</evidence>
<evidence type="ECO:0000256" key="1">
    <source>
        <dbReference type="SAM" id="MobiDB-lite"/>
    </source>
</evidence>
<evidence type="ECO:0000313" key="4">
    <source>
        <dbReference type="Proteomes" id="UP000076738"/>
    </source>
</evidence>
<dbReference type="InterPro" id="IPR024752">
    <property type="entry name" value="Myb/SANT-like_dom"/>
</dbReference>
<reference evidence="3 4" key="1">
    <citation type="journal article" date="2016" name="Mol. Biol. Evol.">
        <title>Comparative Genomics of Early-Diverging Mushroom-Forming Fungi Provides Insights into the Origins of Lignocellulose Decay Capabilities.</title>
        <authorList>
            <person name="Nagy L.G."/>
            <person name="Riley R."/>
            <person name="Tritt A."/>
            <person name="Adam C."/>
            <person name="Daum C."/>
            <person name="Floudas D."/>
            <person name="Sun H."/>
            <person name="Yadav J.S."/>
            <person name="Pangilinan J."/>
            <person name="Larsson K.H."/>
            <person name="Matsuura K."/>
            <person name="Barry K."/>
            <person name="Labutti K."/>
            <person name="Kuo R."/>
            <person name="Ohm R.A."/>
            <person name="Bhattacharya S.S."/>
            <person name="Shirouzu T."/>
            <person name="Yoshinaga Y."/>
            <person name="Martin F.M."/>
            <person name="Grigoriev I.V."/>
            <person name="Hibbett D.S."/>
        </authorList>
    </citation>
    <scope>NUCLEOTIDE SEQUENCE [LARGE SCALE GENOMIC DNA]</scope>
    <source>
        <strain evidence="3 4">TUFC12733</strain>
    </source>
</reference>
<keyword evidence="4" id="KW-1185">Reference proteome</keyword>
<feature type="compositionally biased region" description="Acidic residues" evidence="1">
    <location>
        <begin position="158"/>
        <end position="188"/>
    </location>
</feature>
<feature type="region of interest" description="Disordered" evidence="1">
    <location>
        <begin position="140"/>
        <end position="211"/>
    </location>
</feature>
<evidence type="ECO:0000313" key="3">
    <source>
        <dbReference type="EMBL" id="KZO98396.1"/>
    </source>
</evidence>
<gene>
    <name evidence="3" type="ORF">CALVIDRAFT_562302</name>
</gene>
<proteinExistence type="predicted"/>
<dbReference type="PANTHER" id="PTHR46929:SF3">
    <property type="entry name" value="MYB_SANT-LIKE DOMAIN-CONTAINING PROTEIN"/>
    <property type="match status" value="1"/>
</dbReference>
<organism evidence="3 4">
    <name type="scientific">Calocera viscosa (strain TUFC12733)</name>
    <dbReference type="NCBI Taxonomy" id="1330018"/>
    <lineage>
        <taxon>Eukaryota</taxon>
        <taxon>Fungi</taxon>
        <taxon>Dikarya</taxon>
        <taxon>Basidiomycota</taxon>
        <taxon>Agaricomycotina</taxon>
        <taxon>Dacrymycetes</taxon>
        <taxon>Dacrymycetales</taxon>
        <taxon>Dacrymycetaceae</taxon>
        <taxon>Calocera</taxon>
    </lineage>
</organism>
<feature type="domain" description="Myb/SANT-like" evidence="2">
    <location>
        <begin position="9"/>
        <end position="107"/>
    </location>
</feature>
<dbReference type="Proteomes" id="UP000076738">
    <property type="component" value="Unassembled WGS sequence"/>
</dbReference>